<organism evidence="2">
    <name type="scientific">Rhizophora mucronata</name>
    <name type="common">Asiatic mangrove</name>
    <dbReference type="NCBI Taxonomy" id="61149"/>
    <lineage>
        <taxon>Eukaryota</taxon>
        <taxon>Viridiplantae</taxon>
        <taxon>Streptophyta</taxon>
        <taxon>Embryophyta</taxon>
        <taxon>Tracheophyta</taxon>
        <taxon>Spermatophyta</taxon>
        <taxon>Magnoliopsida</taxon>
        <taxon>eudicotyledons</taxon>
        <taxon>Gunneridae</taxon>
        <taxon>Pentapetalae</taxon>
        <taxon>rosids</taxon>
        <taxon>fabids</taxon>
        <taxon>Malpighiales</taxon>
        <taxon>Rhizophoraceae</taxon>
        <taxon>Rhizophora</taxon>
    </lineage>
</organism>
<accession>A0A2P2QCG4</accession>
<reference evidence="2" key="1">
    <citation type="submission" date="2018-02" db="EMBL/GenBank/DDBJ databases">
        <title>Rhizophora mucronata_Transcriptome.</title>
        <authorList>
            <person name="Meera S.P."/>
            <person name="Sreeshan A."/>
            <person name="Augustine A."/>
        </authorList>
    </citation>
    <scope>NUCLEOTIDE SEQUENCE</scope>
    <source>
        <tissue evidence="2">Leaf</tissue>
    </source>
</reference>
<feature type="compositionally biased region" description="Basic and acidic residues" evidence="1">
    <location>
        <begin position="8"/>
        <end position="21"/>
    </location>
</feature>
<protein>
    <submittedName>
        <fullName evidence="2">Uncharacterized protein</fullName>
    </submittedName>
</protein>
<proteinExistence type="predicted"/>
<sequence length="21" mass="2520">MMHLRSQKPTEKRFLDGKDDS</sequence>
<dbReference type="EMBL" id="GGEC01084123">
    <property type="protein sequence ID" value="MBX64607.1"/>
    <property type="molecule type" value="Transcribed_RNA"/>
</dbReference>
<name>A0A2P2QCG4_RHIMU</name>
<dbReference type="AlphaFoldDB" id="A0A2P2QCG4"/>
<evidence type="ECO:0000256" key="1">
    <source>
        <dbReference type="SAM" id="MobiDB-lite"/>
    </source>
</evidence>
<feature type="region of interest" description="Disordered" evidence="1">
    <location>
        <begin position="1"/>
        <end position="21"/>
    </location>
</feature>
<evidence type="ECO:0000313" key="2">
    <source>
        <dbReference type="EMBL" id="MBX64607.1"/>
    </source>
</evidence>